<evidence type="ECO:0000256" key="1">
    <source>
        <dbReference type="ARBA" id="ARBA00004413"/>
    </source>
</evidence>
<evidence type="ECO:0000313" key="7">
    <source>
        <dbReference type="EMBL" id="GGF39118.1"/>
    </source>
</evidence>
<dbReference type="PANTHER" id="PTHR43134">
    <property type="entry name" value="SIGNAL RECOGNITION PARTICLE RECEPTOR SUBUNIT ALPHA"/>
    <property type="match status" value="1"/>
</dbReference>
<keyword evidence="5" id="KW-0472">Membrane</keyword>
<dbReference type="AlphaFoldDB" id="A0A8J2YY04"/>
<feature type="domain" description="SRP54-type proteins GTP-binding" evidence="6">
    <location>
        <begin position="117"/>
        <end position="306"/>
    </location>
</feature>
<keyword evidence="4" id="KW-0342">GTP-binding</keyword>
<evidence type="ECO:0000256" key="4">
    <source>
        <dbReference type="ARBA" id="ARBA00023134"/>
    </source>
</evidence>
<dbReference type="EMBL" id="BMJQ01000016">
    <property type="protein sequence ID" value="GGF39118.1"/>
    <property type="molecule type" value="Genomic_DNA"/>
</dbReference>
<comment type="caution">
    <text evidence="7">The sequence shown here is derived from an EMBL/GenBank/DDBJ whole genome shotgun (WGS) entry which is preliminary data.</text>
</comment>
<dbReference type="Pfam" id="PF00448">
    <property type="entry name" value="SRP54"/>
    <property type="match status" value="1"/>
</dbReference>
<evidence type="ECO:0000256" key="5">
    <source>
        <dbReference type="ARBA" id="ARBA00023136"/>
    </source>
</evidence>
<proteinExistence type="inferred from homology"/>
<gene>
    <name evidence="7" type="ORF">GCM10011611_51840</name>
</gene>
<organism evidence="7 8">
    <name type="scientific">Aliidongia dinghuensis</name>
    <dbReference type="NCBI Taxonomy" id="1867774"/>
    <lineage>
        <taxon>Bacteria</taxon>
        <taxon>Pseudomonadati</taxon>
        <taxon>Pseudomonadota</taxon>
        <taxon>Alphaproteobacteria</taxon>
        <taxon>Rhodospirillales</taxon>
        <taxon>Dongiaceae</taxon>
        <taxon>Aliidongia</taxon>
    </lineage>
</organism>
<dbReference type="GO" id="GO:0005047">
    <property type="term" value="F:signal recognition particle binding"/>
    <property type="evidence" value="ECO:0007669"/>
    <property type="project" value="TreeGrafter"/>
</dbReference>
<evidence type="ECO:0000256" key="3">
    <source>
        <dbReference type="ARBA" id="ARBA00022741"/>
    </source>
</evidence>
<keyword evidence="3" id="KW-0547">Nucleotide-binding</keyword>
<sequence length="323" mass="34226">MAQAMDMLRRELGEDAIIVSSETTEHGVKLVAAIEEADDELPSVGQVAVDTYGHASDEDPIDIIHEALMAHGLPNRLLERLIDASFLVGADEPLEALAGALAGTFNFKPLTLDRRVNQPLMLVGAPGAGKTVGVAKLAFRAVMAGRSVRLITTDTIRAGGIEQLDAFARLMKLPLQTAETERQLARLVEAASPDDYILIDTPGVNPYAPRDMAEIQGLAKAVAVEPLLVIAGGGDVVDAMEQSHEFSRLGVSRVLVTRLDMVRRLGSMLAAADAASLAFADYSMTPSVADGLNPLDPMGLARMLMPEPSAVTLTQSVSQGARP</sequence>
<evidence type="ECO:0000256" key="2">
    <source>
        <dbReference type="ARBA" id="ARBA00008531"/>
    </source>
</evidence>
<dbReference type="GO" id="GO:0003924">
    <property type="term" value="F:GTPase activity"/>
    <property type="evidence" value="ECO:0007669"/>
    <property type="project" value="TreeGrafter"/>
</dbReference>
<dbReference type="Proteomes" id="UP000646365">
    <property type="component" value="Unassembled WGS sequence"/>
</dbReference>
<dbReference type="SUPFAM" id="SSF52540">
    <property type="entry name" value="P-loop containing nucleoside triphosphate hydrolases"/>
    <property type="match status" value="1"/>
</dbReference>
<dbReference type="PANTHER" id="PTHR43134:SF1">
    <property type="entry name" value="SIGNAL RECOGNITION PARTICLE RECEPTOR SUBUNIT ALPHA"/>
    <property type="match status" value="1"/>
</dbReference>
<accession>A0A8J2YY04</accession>
<name>A0A8J2YY04_9PROT</name>
<dbReference type="GO" id="GO:0006614">
    <property type="term" value="P:SRP-dependent cotranslational protein targeting to membrane"/>
    <property type="evidence" value="ECO:0007669"/>
    <property type="project" value="InterPro"/>
</dbReference>
<protein>
    <submittedName>
        <fullName evidence="7">GTP-binding protein</fullName>
    </submittedName>
</protein>
<reference evidence="7" key="1">
    <citation type="journal article" date="2014" name="Int. J. Syst. Evol. Microbiol.">
        <title>Complete genome sequence of Corynebacterium casei LMG S-19264T (=DSM 44701T), isolated from a smear-ripened cheese.</title>
        <authorList>
            <consortium name="US DOE Joint Genome Institute (JGI-PGF)"/>
            <person name="Walter F."/>
            <person name="Albersmeier A."/>
            <person name="Kalinowski J."/>
            <person name="Ruckert C."/>
        </authorList>
    </citation>
    <scope>NUCLEOTIDE SEQUENCE</scope>
    <source>
        <strain evidence="7">CGMCC 1.15725</strain>
    </source>
</reference>
<evidence type="ECO:0000313" key="8">
    <source>
        <dbReference type="Proteomes" id="UP000646365"/>
    </source>
</evidence>
<comment type="subcellular location">
    <subcellularLocation>
        <location evidence="1">Cell membrane</location>
        <topology evidence="1">Peripheral membrane protein</topology>
        <orientation evidence="1">Cytoplasmic side</orientation>
    </subcellularLocation>
</comment>
<dbReference type="InterPro" id="IPR000897">
    <property type="entry name" value="SRP54_GTPase_dom"/>
</dbReference>
<dbReference type="GO" id="GO:0005886">
    <property type="term" value="C:plasma membrane"/>
    <property type="evidence" value="ECO:0007669"/>
    <property type="project" value="UniProtKB-SubCell"/>
</dbReference>
<comment type="similarity">
    <text evidence="2">Belongs to the GTP-binding SRP family.</text>
</comment>
<dbReference type="InterPro" id="IPR027417">
    <property type="entry name" value="P-loop_NTPase"/>
</dbReference>
<dbReference type="Gene3D" id="3.40.50.300">
    <property type="entry name" value="P-loop containing nucleotide triphosphate hydrolases"/>
    <property type="match status" value="1"/>
</dbReference>
<evidence type="ECO:0000259" key="6">
    <source>
        <dbReference type="SMART" id="SM00962"/>
    </source>
</evidence>
<keyword evidence="8" id="KW-1185">Reference proteome</keyword>
<reference evidence="7" key="2">
    <citation type="submission" date="2020-09" db="EMBL/GenBank/DDBJ databases">
        <authorList>
            <person name="Sun Q."/>
            <person name="Zhou Y."/>
        </authorList>
    </citation>
    <scope>NUCLEOTIDE SEQUENCE</scope>
    <source>
        <strain evidence="7">CGMCC 1.15725</strain>
    </source>
</reference>
<dbReference type="SMART" id="SM00962">
    <property type="entry name" value="SRP54"/>
    <property type="match status" value="1"/>
</dbReference>
<dbReference type="GO" id="GO:0005525">
    <property type="term" value="F:GTP binding"/>
    <property type="evidence" value="ECO:0007669"/>
    <property type="project" value="UniProtKB-KW"/>
</dbReference>